<dbReference type="PANTHER" id="PTHR13872">
    <property type="entry name" value="DOLICHYL-DIPHOSPHOOLIGOSACCHARIDE--PROTEIN GLYCOSYLTRANSFERASE SUBUNIT"/>
    <property type="match status" value="1"/>
</dbReference>
<keyword evidence="6" id="KW-0328">Glycosyltransferase</keyword>
<evidence type="ECO:0000256" key="12">
    <source>
        <dbReference type="ARBA" id="ARBA00023136"/>
    </source>
</evidence>
<sequence>MPYLGPYPSEGWKYPHESYGVLSWWDYGHWITFVSGRIPVTNPFQDNVRSASAYFFAATEPAANRLADRLGARYIITDWKMVESKFPAMVVWYNSSLADTSYLQEFLVPAGGEGGNPTRVTLYKAPYYQTMVSRLHNFDGSMTGPDTVVYLEYDTPRTRSGIPAVTLYEVLDPVSARGMLARFEADPPDGKGALIANTGPDASADTVSALRHYRLVYEQAEEDGAGYNLSQSVKVFEYVQGAELEGEGVIEVTLETNLGRTIIYRQESVDGTFILPYATRDNPYPVKTAGPYRLVDTGRTVEVTDQAVREGSAVGRE</sequence>
<organism evidence="16">
    <name type="scientific">hydrocarbon metagenome</name>
    <dbReference type="NCBI Taxonomy" id="938273"/>
    <lineage>
        <taxon>unclassified sequences</taxon>
        <taxon>metagenomes</taxon>
        <taxon>ecological metagenomes</taxon>
    </lineage>
</organism>
<dbReference type="GO" id="GO:0016020">
    <property type="term" value="C:membrane"/>
    <property type="evidence" value="ECO:0007669"/>
    <property type="project" value="InterPro"/>
</dbReference>
<comment type="cofactor">
    <cofactor evidence="1">
        <name>Mn(2+)</name>
        <dbReference type="ChEBI" id="CHEBI:29035"/>
    </cofactor>
</comment>
<dbReference type="GO" id="GO:0046872">
    <property type="term" value="F:metal ion binding"/>
    <property type="evidence" value="ECO:0007669"/>
    <property type="project" value="UniProtKB-KW"/>
</dbReference>
<keyword evidence="11" id="KW-1133">Transmembrane helix</keyword>
<keyword evidence="9" id="KW-0479">Metal-binding</keyword>
<feature type="domain" description="AglB-like core" evidence="15">
    <location>
        <begin position="14"/>
        <end position="81"/>
    </location>
</feature>
<gene>
    <name evidence="16" type="ORF">ASZ90_015525</name>
</gene>
<dbReference type="GO" id="GO:0012505">
    <property type="term" value="C:endomembrane system"/>
    <property type="evidence" value="ECO:0007669"/>
    <property type="project" value="UniProtKB-SubCell"/>
</dbReference>
<comment type="pathway">
    <text evidence="4">Protein modification; protein glycosylation.</text>
</comment>
<dbReference type="AlphaFoldDB" id="A0A0W8F1Q4"/>
<keyword evidence="12" id="KW-0472">Membrane</keyword>
<dbReference type="InterPro" id="IPR054479">
    <property type="entry name" value="AglB-like_core"/>
</dbReference>
<comment type="similarity">
    <text evidence="5">Belongs to the STT3 family.</text>
</comment>
<reference evidence="16" key="1">
    <citation type="journal article" date="2015" name="Proc. Natl. Acad. Sci. U.S.A.">
        <title>Networks of energetic and metabolic interactions define dynamics in microbial communities.</title>
        <authorList>
            <person name="Embree M."/>
            <person name="Liu J.K."/>
            <person name="Al-Bassam M.M."/>
            <person name="Zengler K."/>
        </authorList>
    </citation>
    <scope>NUCLEOTIDE SEQUENCE</scope>
</reference>
<proteinExistence type="inferred from homology"/>
<comment type="subcellular location">
    <subcellularLocation>
        <location evidence="3">Endomembrane system</location>
        <topology evidence="3">Multi-pass membrane protein</topology>
    </subcellularLocation>
</comment>
<evidence type="ECO:0000256" key="2">
    <source>
        <dbReference type="ARBA" id="ARBA00001946"/>
    </source>
</evidence>
<evidence type="ECO:0000256" key="1">
    <source>
        <dbReference type="ARBA" id="ARBA00001936"/>
    </source>
</evidence>
<evidence type="ECO:0000259" key="14">
    <source>
        <dbReference type="Pfam" id="PF18079"/>
    </source>
</evidence>
<feature type="domain" description="Archaeal glycosylation protein B peripheral" evidence="14">
    <location>
        <begin position="249"/>
        <end position="313"/>
    </location>
</feature>
<evidence type="ECO:0000313" key="16">
    <source>
        <dbReference type="EMBL" id="KUG14823.1"/>
    </source>
</evidence>
<evidence type="ECO:0000259" key="15">
    <source>
        <dbReference type="Pfam" id="PF22627"/>
    </source>
</evidence>
<dbReference type="Gene3D" id="3.40.50.12610">
    <property type="match status" value="1"/>
</dbReference>
<evidence type="ECO:0000256" key="6">
    <source>
        <dbReference type="ARBA" id="ARBA00022676"/>
    </source>
</evidence>
<dbReference type="Gene3D" id="2.60.40.3390">
    <property type="match status" value="1"/>
</dbReference>
<dbReference type="InterPro" id="IPR041154">
    <property type="entry name" value="AglB_P1"/>
</dbReference>
<keyword evidence="7 16" id="KW-0808">Transferase</keyword>
<evidence type="ECO:0000256" key="11">
    <source>
        <dbReference type="ARBA" id="ARBA00022989"/>
    </source>
</evidence>
<evidence type="ECO:0000256" key="3">
    <source>
        <dbReference type="ARBA" id="ARBA00004127"/>
    </source>
</evidence>
<dbReference type="InterPro" id="IPR003674">
    <property type="entry name" value="Oligo_trans_STT3"/>
</dbReference>
<dbReference type="GO" id="GO:0004576">
    <property type="term" value="F:oligosaccharyl transferase activity"/>
    <property type="evidence" value="ECO:0007669"/>
    <property type="project" value="InterPro"/>
</dbReference>
<comment type="caution">
    <text evidence="16">The sequence shown here is derived from an EMBL/GenBank/DDBJ whole genome shotgun (WGS) entry which is preliminary data.</text>
</comment>
<keyword evidence="10" id="KW-0460">Magnesium</keyword>
<evidence type="ECO:0000256" key="4">
    <source>
        <dbReference type="ARBA" id="ARBA00004922"/>
    </source>
</evidence>
<dbReference type="Pfam" id="PF18079">
    <property type="entry name" value="AglB_L1"/>
    <property type="match status" value="1"/>
</dbReference>
<evidence type="ECO:0000256" key="9">
    <source>
        <dbReference type="ARBA" id="ARBA00022723"/>
    </source>
</evidence>
<dbReference type="Pfam" id="PF22627">
    <property type="entry name" value="AglB_core-like"/>
    <property type="match status" value="1"/>
</dbReference>
<protein>
    <submittedName>
        <fullName evidence="16">Oligosaccharyl transferase</fullName>
    </submittedName>
</protein>
<name>A0A0W8F1Q4_9ZZZZ</name>
<accession>A0A0W8F1Q4</accession>
<evidence type="ECO:0000256" key="13">
    <source>
        <dbReference type="ARBA" id="ARBA00023211"/>
    </source>
</evidence>
<evidence type="ECO:0000256" key="8">
    <source>
        <dbReference type="ARBA" id="ARBA00022692"/>
    </source>
</evidence>
<dbReference type="EMBL" id="LNQE01001616">
    <property type="protein sequence ID" value="KUG14823.1"/>
    <property type="molecule type" value="Genomic_DNA"/>
</dbReference>
<evidence type="ECO:0000256" key="5">
    <source>
        <dbReference type="ARBA" id="ARBA00010810"/>
    </source>
</evidence>
<comment type="cofactor">
    <cofactor evidence="2">
        <name>Mg(2+)</name>
        <dbReference type="ChEBI" id="CHEBI:18420"/>
    </cofactor>
</comment>
<keyword evidence="13" id="KW-0464">Manganese</keyword>
<keyword evidence="8" id="KW-0812">Transmembrane</keyword>
<dbReference type="PANTHER" id="PTHR13872:SF1">
    <property type="entry name" value="DOLICHYL-DIPHOSPHOOLIGOSACCHARIDE--PROTEIN GLYCOSYLTRANSFERASE SUBUNIT STT3B"/>
    <property type="match status" value="1"/>
</dbReference>
<evidence type="ECO:0000256" key="10">
    <source>
        <dbReference type="ARBA" id="ARBA00022842"/>
    </source>
</evidence>
<evidence type="ECO:0000256" key="7">
    <source>
        <dbReference type="ARBA" id="ARBA00022679"/>
    </source>
</evidence>